<evidence type="ECO:0000313" key="9">
    <source>
        <dbReference type="EMBL" id="CAD7254201.1"/>
    </source>
</evidence>
<dbReference type="InterPro" id="IPR036259">
    <property type="entry name" value="MFS_trans_sf"/>
</dbReference>
<dbReference type="PANTHER" id="PTHR23515">
    <property type="entry name" value="HIGH-AFFINITY NITRATE TRANSPORTER 2.3"/>
    <property type="match status" value="1"/>
</dbReference>
<feature type="transmembrane region" description="Helical" evidence="7">
    <location>
        <begin position="465"/>
        <end position="489"/>
    </location>
</feature>
<name>A0A7R9FT26_9CRUS</name>
<sequence>WTIFSIIGLQIKKDLNLTDTQFGLLAGTPILVGSLIRLFLGVWTDQYGGRIIFSALMVSAAIATWFLSYAHTYPQFLLAAAGVGLAGGSFAVGVAYVSKWYGTEKQGTALGIFGAGNVGAAVTKFCAPFVMLAMGWQAVAQIWAGILFITGIAYFVLAQDDPDLANRRQKGVKAMPLAQQFAPLKNLQVWRFSLYYFFVFGAFVALALWLPRYLTGAYGMDIKQAGMIAALYSIPASLFRIVGGWLSDKWGARRVMYITLSVSVLCCFFLSYPNTDFVIQGIKGPIPFSIHTSIYAFVGKAAVYKHIPVYYPNHVGAVGGMVGMIGGLGGFILPICFGFLNDLTNIWTNIQSWNPENEQEWNEGGSKIAYRNLWISVPSLWQGFAIWLMWGILTVQMSNLGFPFSDDQLFTLTAISGLAGATLRIPASFFIRLSGGRNTIFFTTALLMIPALLAGIALQNKDTPLWVFQIIALLSGVGGGNFACSMSNISTFFPKRLQGTALGINAGLGNFGVTTMQILIPLVMTAGIFGALGGEPMVLQKDSGWIFGKILAGSQTWVQNGGFIW</sequence>
<feature type="transmembrane region" description="Helical" evidence="7">
    <location>
        <begin position="194"/>
        <end position="213"/>
    </location>
</feature>
<dbReference type="InterPro" id="IPR044772">
    <property type="entry name" value="NO3_transporter"/>
</dbReference>
<feature type="transmembrane region" description="Helical" evidence="7">
    <location>
        <begin position="409"/>
        <end position="433"/>
    </location>
</feature>
<dbReference type="AlphaFoldDB" id="A0A7R9FT26"/>
<proteinExistence type="inferred from homology"/>
<dbReference type="Gene3D" id="1.20.1250.20">
    <property type="entry name" value="MFS general substrate transporter like domains"/>
    <property type="match status" value="3"/>
</dbReference>
<dbReference type="EMBL" id="CAJPEV010008282">
    <property type="protein sequence ID" value="CAG0905201.1"/>
    <property type="molecule type" value="Genomic_DNA"/>
</dbReference>
<gene>
    <name evidence="9" type="ORF">DSTB1V02_LOCUS13947</name>
</gene>
<feature type="transmembrane region" description="Helical" evidence="7">
    <location>
        <begin position="76"/>
        <end position="97"/>
    </location>
</feature>
<dbReference type="GO" id="GO:0016020">
    <property type="term" value="C:membrane"/>
    <property type="evidence" value="ECO:0007669"/>
    <property type="project" value="UniProtKB-SubCell"/>
</dbReference>
<feature type="transmembrane region" description="Helical" evidence="7">
    <location>
        <begin position="439"/>
        <end position="458"/>
    </location>
</feature>
<keyword evidence="3 7" id="KW-0812">Transmembrane</keyword>
<dbReference type="Pfam" id="PF07690">
    <property type="entry name" value="MFS_1"/>
    <property type="match status" value="1"/>
</dbReference>
<evidence type="ECO:0000256" key="5">
    <source>
        <dbReference type="ARBA" id="ARBA00023063"/>
    </source>
</evidence>
<feature type="transmembrane region" description="Helical" evidence="7">
    <location>
        <begin position="315"/>
        <end position="340"/>
    </location>
</feature>
<keyword evidence="4 7" id="KW-1133">Transmembrane helix</keyword>
<evidence type="ECO:0000259" key="8">
    <source>
        <dbReference type="PROSITE" id="PS50850"/>
    </source>
</evidence>
<keyword evidence="6 7" id="KW-0472">Membrane</keyword>
<dbReference type="SUPFAM" id="SSF103473">
    <property type="entry name" value="MFS general substrate transporter"/>
    <property type="match status" value="2"/>
</dbReference>
<protein>
    <recommendedName>
        <fullName evidence="8">Major facilitator superfamily (MFS) profile domain-containing protein</fullName>
    </recommendedName>
</protein>
<evidence type="ECO:0000256" key="2">
    <source>
        <dbReference type="ARBA" id="ARBA00008432"/>
    </source>
</evidence>
<comment type="similarity">
    <text evidence="2">Belongs to the major facilitator superfamily. Nitrate/nitrite porter (TC 2.A.1.8) family.</text>
</comment>
<dbReference type="EMBL" id="LR907800">
    <property type="protein sequence ID" value="CAD7254201.1"/>
    <property type="molecule type" value="Genomic_DNA"/>
</dbReference>
<feature type="transmembrane region" description="Helical" evidence="7">
    <location>
        <begin position="109"/>
        <end position="134"/>
    </location>
</feature>
<dbReference type="GO" id="GO:0015112">
    <property type="term" value="F:nitrate transmembrane transporter activity"/>
    <property type="evidence" value="ECO:0007669"/>
    <property type="project" value="InterPro"/>
</dbReference>
<feature type="transmembrane region" description="Helical" evidence="7">
    <location>
        <begin position="225"/>
        <end position="243"/>
    </location>
</feature>
<feature type="transmembrane region" description="Helical" evidence="7">
    <location>
        <begin position="52"/>
        <end position="70"/>
    </location>
</feature>
<feature type="domain" description="Major facilitator superfamily (MFS) profile" evidence="8">
    <location>
        <begin position="1"/>
        <end position="409"/>
    </location>
</feature>
<evidence type="ECO:0000313" key="10">
    <source>
        <dbReference type="Proteomes" id="UP000677054"/>
    </source>
</evidence>
<dbReference type="PROSITE" id="PS50850">
    <property type="entry name" value="MFS"/>
    <property type="match status" value="1"/>
</dbReference>
<feature type="transmembrane region" description="Helical" evidence="7">
    <location>
        <begin position="509"/>
        <end position="532"/>
    </location>
</feature>
<keyword evidence="10" id="KW-1185">Reference proteome</keyword>
<comment type="subcellular location">
    <subcellularLocation>
        <location evidence="1">Membrane</location>
        <topology evidence="1">Multi-pass membrane protein</topology>
    </subcellularLocation>
</comment>
<reference evidence="9" key="1">
    <citation type="submission" date="2020-11" db="EMBL/GenBank/DDBJ databases">
        <authorList>
            <person name="Tran Van P."/>
        </authorList>
    </citation>
    <scope>NUCLEOTIDE SEQUENCE</scope>
</reference>
<feature type="transmembrane region" description="Helical" evidence="7">
    <location>
        <begin position="140"/>
        <end position="158"/>
    </location>
</feature>
<dbReference type="InterPro" id="IPR011701">
    <property type="entry name" value="MFS"/>
</dbReference>
<feature type="non-terminal residue" evidence="9">
    <location>
        <position position="1"/>
    </location>
</feature>
<evidence type="ECO:0000256" key="6">
    <source>
        <dbReference type="ARBA" id="ARBA00023136"/>
    </source>
</evidence>
<keyword evidence="5" id="KW-0534">Nitrate assimilation</keyword>
<dbReference type="GO" id="GO:0042128">
    <property type="term" value="P:nitrate assimilation"/>
    <property type="evidence" value="ECO:0007669"/>
    <property type="project" value="UniProtKB-KW"/>
</dbReference>
<feature type="transmembrane region" description="Helical" evidence="7">
    <location>
        <begin position="22"/>
        <end position="40"/>
    </location>
</feature>
<accession>A0A7R9FT26</accession>
<evidence type="ECO:0000256" key="1">
    <source>
        <dbReference type="ARBA" id="ARBA00004141"/>
    </source>
</evidence>
<feature type="transmembrane region" description="Helical" evidence="7">
    <location>
        <begin position="255"/>
        <end position="272"/>
    </location>
</feature>
<dbReference type="InterPro" id="IPR020846">
    <property type="entry name" value="MFS_dom"/>
</dbReference>
<evidence type="ECO:0000256" key="3">
    <source>
        <dbReference type="ARBA" id="ARBA00022692"/>
    </source>
</evidence>
<organism evidence="9">
    <name type="scientific">Darwinula stevensoni</name>
    <dbReference type="NCBI Taxonomy" id="69355"/>
    <lineage>
        <taxon>Eukaryota</taxon>
        <taxon>Metazoa</taxon>
        <taxon>Ecdysozoa</taxon>
        <taxon>Arthropoda</taxon>
        <taxon>Crustacea</taxon>
        <taxon>Oligostraca</taxon>
        <taxon>Ostracoda</taxon>
        <taxon>Podocopa</taxon>
        <taxon>Podocopida</taxon>
        <taxon>Darwinulocopina</taxon>
        <taxon>Darwinuloidea</taxon>
        <taxon>Darwinulidae</taxon>
        <taxon>Darwinula</taxon>
    </lineage>
</organism>
<evidence type="ECO:0000256" key="4">
    <source>
        <dbReference type="ARBA" id="ARBA00022989"/>
    </source>
</evidence>
<evidence type="ECO:0000256" key="7">
    <source>
        <dbReference type="SAM" id="Phobius"/>
    </source>
</evidence>
<dbReference type="Proteomes" id="UP000677054">
    <property type="component" value="Unassembled WGS sequence"/>
</dbReference>
<feature type="non-terminal residue" evidence="9">
    <location>
        <position position="565"/>
    </location>
</feature>
<feature type="transmembrane region" description="Helical" evidence="7">
    <location>
        <begin position="380"/>
        <end position="402"/>
    </location>
</feature>
<dbReference type="OrthoDB" id="39036at2759"/>